<dbReference type="GO" id="GO:0032259">
    <property type="term" value="P:methylation"/>
    <property type="evidence" value="ECO:0007669"/>
    <property type="project" value="UniProtKB-KW"/>
</dbReference>
<comment type="caution">
    <text evidence="2">The sequence shown here is derived from an EMBL/GenBank/DDBJ whole genome shotgun (WGS) entry which is preliminary data.</text>
</comment>
<organism evidence="2 3">
    <name type="scientific">Schaalia odontolytica</name>
    <dbReference type="NCBI Taxonomy" id="1660"/>
    <lineage>
        <taxon>Bacteria</taxon>
        <taxon>Bacillati</taxon>
        <taxon>Actinomycetota</taxon>
        <taxon>Actinomycetes</taxon>
        <taxon>Actinomycetales</taxon>
        <taxon>Actinomycetaceae</taxon>
        <taxon>Schaalia</taxon>
    </lineage>
</organism>
<accession>A0A0V8RYC1</accession>
<dbReference type="RefSeq" id="WP_060565858.1">
    <property type="nucleotide sequence ID" value="NZ_CP040006.1"/>
</dbReference>
<sequence>MSNGFQPQAKKPSSLPKILTIICSVLAILFLLVSTSMFVSARSKAQEIEEGRAEIQSADAKTVEIDSEITSTKEQIAAAKGKKEAQKWCDDVTRENATETKLRSQGSALKSMNQPTRDAVDNLCSQKKAFIEAFAQDAKANTEMITPSSLDCQKDGKTMTITATVTITAPSLLAYGSMDVTYNVFAADHAITKSDTPLGTATATVPSSGSGPLSTSMPISGNETHCSIEPVSIWPTGL</sequence>
<reference evidence="2 3" key="1">
    <citation type="submission" date="2015-10" db="EMBL/GenBank/DDBJ databases">
        <title>Draft Genome of Actinomyces odontolyticus subsp. actinosynbacter strain XH001.</title>
        <authorList>
            <person name="Mclean J.S."/>
            <person name="He X."/>
        </authorList>
    </citation>
    <scope>NUCLEOTIDE SEQUENCE [LARGE SCALE GENOMIC DNA]</scope>
    <source>
        <strain evidence="2 3">XH001</strain>
    </source>
</reference>
<name>A0A0V8RYC1_9ACTO</name>
<proteinExistence type="predicted"/>
<dbReference type="EMBL" id="LLVT01000001">
    <property type="protein sequence ID" value="KSW13078.1"/>
    <property type="molecule type" value="Genomic_DNA"/>
</dbReference>
<evidence type="ECO:0000256" key="1">
    <source>
        <dbReference type="SAM" id="MobiDB-lite"/>
    </source>
</evidence>
<feature type="region of interest" description="Disordered" evidence="1">
    <location>
        <begin position="197"/>
        <end position="221"/>
    </location>
</feature>
<dbReference type="GO" id="GO:0008168">
    <property type="term" value="F:methyltransferase activity"/>
    <property type="evidence" value="ECO:0007669"/>
    <property type="project" value="UniProtKB-KW"/>
</dbReference>
<dbReference type="Proteomes" id="UP000054686">
    <property type="component" value="Unassembled WGS sequence"/>
</dbReference>
<dbReference type="AlphaFoldDB" id="A0A0V8RYC1"/>
<keyword evidence="2" id="KW-0808">Transferase</keyword>
<keyword evidence="2" id="KW-0830">Ubiquinone</keyword>
<evidence type="ECO:0000313" key="3">
    <source>
        <dbReference type="Proteomes" id="UP000054686"/>
    </source>
</evidence>
<protein>
    <submittedName>
        <fullName evidence="2">3-demethylubiquinone-9 3-methyltransferase</fullName>
    </submittedName>
</protein>
<keyword evidence="2" id="KW-0489">Methyltransferase</keyword>
<gene>
    <name evidence="2" type="ORF">APY09_01565</name>
</gene>
<dbReference type="OrthoDB" id="3268494at2"/>
<evidence type="ECO:0000313" key="2">
    <source>
        <dbReference type="EMBL" id="KSW13078.1"/>
    </source>
</evidence>